<dbReference type="Gene3D" id="3.40.50.10310">
    <property type="entry name" value="Creatininase"/>
    <property type="match status" value="1"/>
</dbReference>
<keyword evidence="3" id="KW-0378">Hydrolase</keyword>
<gene>
    <name evidence="6" type="ORF">KIH39_17715</name>
</gene>
<dbReference type="Pfam" id="PF02633">
    <property type="entry name" value="Creatininase"/>
    <property type="match status" value="1"/>
</dbReference>
<dbReference type="Proteomes" id="UP000676194">
    <property type="component" value="Chromosome"/>
</dbReference>
<dbReference type="GO" id="GO:0016811">
    <property type="term" value="F:hydrolase activity, acting on carbon-nitrogen (but not peptide) bonds, in linear amides"/>
    <property type="evidence" value="ECO:0007669"/>
    <property type="project" value="TreeGrafter"/>
</dbReference>
<dbReference type="GO" id="GO:0046872">
    <property type="term" value="F:metal ion binding"/>
    <property type="evidence" value="ECO:0007669"/>
    <property type="project" value="UniProtKB-KW"/>
</dbReference>
<evidence type="ECO:0000313" key="6">
    <source>
        <dbReference type="EMBL" id="QVL30682.1"/>
    </source>
</evidence>
<evidence type="ECO:0000313" key="7">
    <source>
        <dbReference type="Proteomes" id="UP000676194"/>
    </source>
</evidence>
<keyword evidence="4" id="KW-0862">Zinc</keyword>
<keyword evidence="2" id="KW-0479">Metal-binding</keyword>
<evidence type="ECO:0000256" key="2">
    <source>
        <dbReference type="ARBA" id="ARBA00022723"/>
    </source>
</evidence>
<evidence type="ECO:0000256" key="4">
    <source>
        <dbReference type="ARBA" id="ARBA00022833"/>
    </source>
</evidence>
<dbReference type="AlphaFoldDB" id="A0A8E6EU15"/>
<dbReference type="GO" id="GO:0009231">
    <property type="term" value="P:riboflavin biosynthetic process"/>
    <property type="evidence" value="ECO:0007669"/>
    <property type="project" value="TreeGrafter"/>
</dbReference>
<reference evidence="6" key="1">
    <citation type="submission" date="2021-05" db="EMBL/GenBank/DDBJ databases">
        <title>Complete genome sequence of the cellulolytic planctomycete Telmatocola sphagniphila SP2T and characterization of the first cellulase from planctomycetes.</title>
        <authorList>
            <person name="Rakitin A.L."/>
            <person name="Beletsky A.V."/>
            <person name="Naumoff D.G."/>
            <person name="Kulichevskaya I.S."/>
            <person name="Mardanov A.V."/>
            <person name="Ravin N.V."/>
            <person name="Dedysh S.N."/>
        </authorList>
    </citation>
    <scope>NUCLEOTIDE SEQUENCE</scope>
    <source>
        <strain evidence="6">SP2T</strain>
    </source>
</reference>
<dbReference type="PANTHER" id="PTHR35005:SF1">
    <property type="entry name" value="2-AMINO-5-FORMYLAMINO-6-RIBOSYLAMINOPYRIMIDIN-4(3H)-ONE 5'-MONOPHOSPHATE DEFORMYLASE"/>
    <property type="match status" value="1"/>
</dbReference>
<dbReference type="RefSeq" id="WP_213494561.1">
    <property type="nucleotide sequence ID" value="NZ_CP074694.1"/>
</dbReference>
<dbReference type="PANTHER" id="PTHR35005">
    <property type="entry name" value="3-DEHYDRO-SCYLLO-INOSOSE HYDROLASE"/>
    <property type="match status" value="1"/>
</dbReference>
<dbReference type="InterPro" id="IPR003785">
    <property type="entry name" value="Creatininase/forma_Hydrolase"/>
</dbReference>
<organism evidence="6 7">
    <name type="scientific">Telmatocola sphagniphila</name>
    <dbReference type="NCBI Taxonomy" id="1123043"/>
    <lineage>
        <taxon>Bacteria</taxon>
        <taxon>Pseudomonadati</taxon>
        <taxon>Planctomycetota</taxon>
        <taxon>Planctomycetia</taxon>
        <taxon>Gemmatales</taxon>
        <taxon>Gemmataceae</taxon>
    </lineage>
</organism>
<accession>A0A8E6EU15</accession>
<dbReference type="EMBL" id="CP074694">
    <property type="protein sequence ID" value="QVL30682.1"/>
    <property type="molecule type" value="Genomic_DNA"/>
</dbReference>
<comment type="cofactor">
    <cofactor evidence="1">
        <name>Zn(2+)</name>
        <dbReference type="ChEBI" id="CHEBI:29105"/>
    </cofactor>
</comment>
<dbReference type="KEGG" id="tsph:KIH39_17715"/>
<comment type="similarity">
    <text evidence="5">Belongs to the creatininase superfamily.</text>
</comment>
<keyword evidence="7" id="KW-1185">Reference proteome</keyword>
<evidence type="ECO:0000256" key="3">
    <source>
        <dbReference type="ARBA" id="ARBA00022801"/>
    </source>
</evidence>
<evidence type="ECO:0000256" key="5">
    <source>
        <dbReference type="ARBA" id="ARBA00024029"/>
    </source>
</evidence>
<dbReference type="SUPFAM" id="SSF102215">
    <property type="entry name" value="Creatininase"/>
    <property type="match status" value="1"/>
</dbReference>
<proteinExistence type="inferred from homology"/>
<evidence type="ECO:0000256" key="1">
    <source>
        <dbReference type="ARBA" id="ARBA00001947"/>
    </source>
</evidence>
<name>A0A8E6EU15_9BACT</name>
<sequence length="260" mass="28975">MRFVDLTWPDIQEIPCDGVVVVIPIAACEQHSLHLPVFTDTILTTAIAEGLERALQAKVLLLPTQWLGASDHHLPFGGTLSAQVDRHIDLVGDLIRSVLKSQFTRIMILNGHGGNIDTMKVALQRLQPEFPDRLMTAATYWEVAEAEFAELGQGPRRKMGHACEYETSMIMALRPDLVRTDRIRNDDTRYRDEACRGVYVAEDMSQCTRQGAVGYPEFATAETGKALLEAAVKRLGEVVEALLRRPLPSTDSPLQRMRIA</sequence>
<protein>
    <submittedName>
        <fullName evidence="6">Creatininase family protein</fullName>
    </submittedName>
</protein>
<dbReference type="InterPro" id="IPR024087">
    <property type="entry name" value="Creatininase-like_sf"/>
</dbReference>